<protein>
    <submittedName>
        <fullName evidence="1">Putative secreted protein</fullName>
    </submittedName>
</protein>
<name>A0A6B0U160_IXORI</name>
<sequence length="66" mass="7034">MARVYFCLPNFSLALHLMASTLGGRGLLLIGPHLAQEDMPLEASVGGTTPLGFIPLDTIPLDIPFL</sequence>
<organism evidence="1">
    <name type="scientific">Ixodes ricinus</name>
    <name type="common">Common tick</name>
    <name type="synonym">Acarus ricinus</name>
    <dbReference type="NCBI Taxonomy" id="34613"/>
    <lineage>
        <taxon>Eukaryota</taxon>
        <taxon>Metazoa</taxon>
        <taxon>Ecdysozoa</taxon>
        <taxon>Arthropoda</taxon>
        <taxon>Chelicerata</taxon>
        <taxon>Arachnida</taxon>
        <taxon>Acari</taxon>
        <taxon>Parasitiformes</taxon>
        <taxon>Ixodida</taxon>
        <taxon>Ixodoidea</taxon>
        <taxon>Ixodidae</taxon>
        <taxon>Ixodinae</taxon>
        <taxon>Ixodes</taxon>
    </lineage>
</organism>
<dbReference type="AlphaFoldDB" id="A0A6B0U160"/>
<evidence type="ECO:0000313" key="1">
    <source>
        <dbReference type="EMBL" id="MXU82096.1"/>
    </source>
</evidence>
<reference evidence="1" key="1">
    <citation type="submission" date="2019-12" db="EMBL/GenBank/DDBJ databases">
        <title>An insight into the sialome of adult female Ixodes ricinus ticks feeding for 6 days.</title>
        <authorList>
            <person name="Perner J."/>
            <person name="Ribeiro J.M.C."/>
        </authorList>
    </citation>
    <scope>NUCLEOTIDE SEQUENCE</scope>
    <source>
        <strain evidence="1">Semi-engorged</strain>
        <tissue evidence="1">Salivary glands</tissue>
    </source>
</reference>
<proteinExistence type="predicted"/>
<dbReference type="EMBL" id="GIFC01000013">
    <property type="protein sequence ID" value="MXU82096.1"/>
    <property type="molecule type" value="Transcribed_RNA"/>
</dbReference>
<accession>A0A6B0U160</accession>